<dbReference type="RefSeq" id="XP_001322831.1">
    <property type="nucleotide sequence ID" value="XM_001322796.1"/>
</dbReference>
<reference evidence="1" key="2">
    <citation type="journal article" date="2007" name="Science">
        <title>Draft genome sequence of the sexually transmitted pathogen Trichomonas vaginalis.</title>
        <authorList>
            <person name="Carlton J.M."/>
            <person name="Hirt R.P."/>
            <person name="Silva J.C."/>
            <person name="Delcher A.L."/>
            <person name="Schatz M."/>
            <person name="Zhao Q."/>
            <person name="Wortman J.R."/>
            <person name="Bidwell S.L."/>
            <person name="Alsmark U.C.M."/>
            <person name="Besteiro S."/>
            <person name="Sicheritz-Ponten T."/>
            <person name="Noel C.J."/>
            <person name="Dacks J.B."/>
            <person name="Foster P.G."/>
            <person name="Simillion C."/>
            <person name="Van de Peer Y."/>
            <person name="Miranda-Saavedra D."/>
            <person name="Barton G.J."/>
            <person name="Westrop G.D."/>
            <person name="Mueller S."/>
            <person name="Dessi D."/>
            <person name="Fiori P.L."/>
            <person name="Ren Q."/>
            <person name="Paulsen I."/>
            <person name="Zhang H."/>
            <person name="Bastida-Corcuera F.D."/>
            <person name="Simoes-Barbosa A."/>
            <person name="Brown M.T."/>
            <person name="Hayes R.D."/>
            <person name="Mukherjee M."/>
            <person name="Okumura C.Y."/>
            <person name="Schneider R."/>
            <person name="Smith A.J."/>
            <person name="Vanacova S."/>
            <person name="Villalvazo M."/>
            <person name="Haas B.J."/>
            <person name="Pertea M."/>
            <person name="Feldblyum T.V."/>
            <person name="Utterback T.R."/>
            <person name="Shu C.L."/>
            <person name="Osoegawa K."/>
            <person name="de Jong P.J."/>
            <person name="Hrdy I."/>
            <person name="Horvathova L."/>
            <person name="Zubacova Z."/>
            <person name="Dolezal P."/>
            <person name="Malik S.B."/>
            <person name="Logsdon J.M. Jr."/>
            <person name="Henze K."/>
            <person name="Gupta A."/>
            <person name="Wang C.C."/>
            <person name="Dunne R.L."/>
            <person name="Upcroft J.A."/>
            <person name="Upcroft P."/>
            <person name="White O."/>
            <person name="Salzberg S.L."/>
            <person name="Tang P."/>
            <person name="Chiu C.-H."/>
            <person name="Lee Y.-S."/>
            <person name="Embley T.M."/>
            <person name="Coombs G.H."/>
            <person name="Mottram J.C."/>
            <person name="Tachezy J."/>
            <person name="Fraser-Liggett C.M."/>
            <person name="Johnson P.J."/>
        </authorList>
    </citation>
    <scope>NUCLEOTIDE SEQUENCE [LARGE SCALE GENOMIC DNA]</scope>
    <source>
        <strain evidence="1">G3</strain>
    </source>
</reference>
<reference evidence="1" key="1">
    <citation type="submission" date="2006-10" db="EMBL/GenBank/DDBJ databases">
        <authorList>
            <person name="Amadeo P."/>
            <person name="Zhao Q."/>
            <person name="Wortman J."/>
            <person name="Fraser-Liggett C."/>
            <person name="Carlton J."/>
        </authorList>
    </citation>
    <scope>NUCLEOTIDE SEQUENCE</scope>
    <source>
        <strain evidence="1">G3</strain>
    </source>
</reference>
<organism evidence="1 2">
    <name type="scientific">Trichomonas vaginalis (strain ATCC PRA-98 / G3)</name>
    <dbReference type="NCBI Taxonomy" id="412133"/>
    <lineage>
        <taxon>Eukaryota</taxon>
        <taxon>Metamonada</taxon>
        <taxon>Parabasalia</taxon>
        <taxon>Trichomonadida</taxon>
        <taxon>Trichomonadidae</taxon>
        <taxon>Trichomonas</taxon>
    </lineage>
</organism>
<protein>
    <submittedName>
        <fullName evidence="1">Uncharacterized protein</fullName>
    </submittedName>
</protein>
<dbReference type="InParanoid" id="A2E9S3"/>
<dbReference type="InterPro" id="IPR009060">
    <property type="entry name" value="UBA-like_sf"/>
</dbReference>
<evidence type="ECO:0000313" key="2">
    <source>
        <dbReference type="Proteomes" id="UP000001542"/>
    </source>
</evidence>
<keyword evidence="2" id="KW-1185">Reference proteome</keyword>
<sequence>MSSSGNSQPAKPITTLEEQIKILHKLLLVEEEEARRVMKDNNNDFTKAYNQIMNSQIKSFLNENK</sequence>
<proteinExistence type="predicted"/>
<dbReference type="EMBL" id="DS113335">
    <property type="protein sequence ID" value="EAY10608.1"/>
    <property type="molecule type" value="Genomic_DNA"/>
</dbReference>
<dbReference type="VEuPathDB" id="TrichDB:TVAGG3_0043440"/>
<gene>
    <name evidence="1" type="ORF">TVAG_282080</name>
</gene>
<dbReference type="KEGG" id="tva:4768543"/>
<dbReference type="AlphaFoldDB" id="A2E9S3"/>
<evidence type="ECO:0000313" key="1">
    <source>
        <dbReference type="EMBL" id="EAY10608.1"/>
    </source>
</evidence>
<dbReference type="VEuPathDB" id="TrichDB:TVAG_282080"/>
<name>A2E9S3_TRIV3</name>
<dbReference type="Proteomes" id="UP000001542">
    <property type="component" value="Unassembled WGS sequence"/>
</dbReference>
<accession>A2E9S3</accession>
<dbReference type="SUPFAM" id="SSF46934">
    <property type="entry name" value="UBA-like"/>
    <property type="match status" value="1"/>
</dbReference>
<dbReference type="SMR" id="A2E9S3"/>